<proteinExistence type="predicted"/>
<protein>
    <submittedName>
        <fullName evidence="1">Uncharacterized protein</fullName>
    </submittedName>
</protein>
<accession>A0ABN8HZP0</accession>
<sequence length="72" mass="7863">MPFAGLPRGQGFQPSTIRLPIVFQFATNAAVSRHGQRLLIGFGRHVCLCVCKRASQGCQALESGQAIRRRPV</sequence>
<dbReference type="EMBL" id="OW152828">
    <property type="protein sequence ID" value="CAH2044732.1"/>
    <property type="molecule type" value="Genomic_DNA"/>
</dbReference>
<evidence type="ECO:0000313" key="1">
    <source>
        <dbReference type="EMBL" id="CAH2044732.1"/>
    </source>
</evidence>
<evidence type="ECO:0000313" key="2">
    <source>
        <dbReference type="Proteomes" id="UP000837857"/>
    </source>
</evidence>
<reference evidence="1" key="1">
    <citation type="submission" date="2022-03" db="EMBL/GenBank/DDBJ databases">
        <authorList>
            <person name="Martin H S."/>
        </authorList>
    </citation>
    <scope>NUCLEOTIDE SEQUENCE</scope>
</reference>
<feature type="non-terminal residue" evidence="1">
    <location>
        <position position="72"/>
    </location>
</feature>
<name>A0ABN8HZP0_9NEOP</name>
<organism evidence="1 2">
    <name type="scientific">Iphiclides podalirius</name>
    <name type="common">scarce swallowtail</name>
    <dbReference type="NCBI Taxonomy" id="110791"/>
    <lineage>
        <taxon>Eukaryota</taxon>
        <taxon>Metazoa</taxon>
        <taxon>Ecdysozoa</taxon>
        <taxon>Arthropoda</taxon>
        <taxon>Hexapoda</taxon>
        <taxon>Insecta</taxon>
        <taxon>Pterygota</taxon>
        <taxon>Neoptera</taxon>
        <taxon>Endopterygota</taxon>
        <taxon>Lepidoptera</taxon>
        <taxon>Glossata</taxon>
        <taxon>Ditrysia</taxon>
        <taxon>Papilionoidea</taxon>
        <taxon>Papilionidae</taxon>
        <taxon>Papilioninae</taxon>
        <taxon>Iphiclides</taxon>
    </lineage>
</organism>
<dbReference type="Proteomes" id="UP000837857">
    <property type="component" value="Chromosome 16"/>
</dbReference>
<keyword evidence="2" id="KW-1185">Reference proteome</keyword>
<gene>
    <name evidence="1" type="ORF">IPOD504_LOCUS4762</name>
</gene>